<reference evidence="3" key="1">
    <citation type="submission" date="2021-03" db="EMBL/GenBank/DDBJ databases">
        <authorList>
            <person name="Bekaert M."/>
        </authorList>
    </citation>
    <scope>NUCLEOTIDE SEQUENCE</scope>
</reference>
<sequence length="611" mass="70380">MNDSYTITELQAVGSLYLQYGQDDSHIETNNEMDLTQNKTRDDFNEFEGPDDLVFNYMDISSQDAIINNFDENFRGCPKETFISKLIQTTSSDTHKLEELRMRFFSEVRDRENFPYKTATLKKRYGARSKNGDTLLQKLAKDCFILYVALNDNCNDELLETINIPKSQGPRQSQNCRSSDNGQDVGTDSSNDLFLKEGLARLDRDIMTMKGENAQDIDNIDKRIRDMIKENETLKDVVKKQSDKIYRLQNSIDKSDSALVEFMAEIRCEIKTLTDENHQTKQNSQNLIEVKKDISEIDTVISSLATETGNNSTKIQSVKEDINALKIFEKSVDSRITRLEDSKFSGVDALRANLKLVRKDIYDLNDEIDTVKSDIKVNNSSISDLHKSGDMKKTKTKTKNYPKSPKISTDSDIDLISFVSPKRLSKFQMAELTDKEQGKSTTEHQYRGKKDIVTDNSTNIDTVIDDSSMSEFSSFEMSKTIENHGKKQTQNQSSPEHIEVVISSDQNMVSLNNFRGVSDKRVERLYVGGIRKDCTESDMRDFLLENNIKFTYIRFFTKGLYSNSAQLNVRHSEKERVYDSNFWPDGIFFKRWLSRRQLQERTGYKNEKYGN</sequence>
<organism evidence="3 4">
    <name type="scientific">Mytilus edulis</name>
    <name type="common">Blue mussel</name>
    <dbReference type="NCBI Taxonomy" id="6550"/>
    <lineage>
        <taxon>Eukaryota</taxon>
        <taxon>Metazoa</taxon>
        <taxon>Spiralia</taxon>
        <taxon>Lophotrochozoa</taxon>
        <taxon>Mollusca</taxon>
        <taxon>Bivalvia</taxon>
        <taxon>Autobranchia</taxon>
        <taxon>Pteriomorphia</taxon>
        <taxon>Mytilida</taxon>
        <taxon>Mytiloidea</taxon>
        <taxon>Mytilidae</taxon>
        <taxon>Mytilinae</taxon>
        <taxon>Mytilus</taxon>
    </lineage>
</organism>
<evidence type="ECO:0000256" key="1">
    <source>
        <dbReference type="SAM" id="Coils"/>
    </source>
</evidence>
<name>A0A8S3TEF8_MYTED</name>
<gene>
    <name evidence="3" type="ORF">MEDL_44658</name>
</gene>
<keyword evidence="4" id="KW-1185">Reference proteome</keyword>
<protein>
    <submittedName>
        <fullName evidence="3">Uncharacterized protein</fullName>
    </submittedName>
</protein>
<feature type="coiled-coil region" evidence="1">
    <location>
        <begin position="217"/>
        <end position="283"/>
    </location>
</feature>
<dbReference type="OrthoDB" id="6093102at2759"/>
<evidence type="ECO:0000256" key="2">
    <source>
        <dbReference type="SAM" id="MobiDB-lite"/>
    </source>
</evidence>
<keyword evidence="1" id="KW-0175">Coiled coil</keyword>
<accession>A0A8S3TEF8</accession>
<feature type="region of interest" description="Disordered" evidence="2">
    <location>
        <begin position="165"/>
        <end position="191"/>
    </location>
</feature>
<feature type="region of interest" description="Disordered" evidence="2">
    <location>
        <begin position="386"/>
        <end position="406"/>
    </location>
</feature>
<dbReference type="Proteomes" id="UP000683360">
    <property type="component" value="Unassembled WGS sequence"/>
</dbReference>
<comment type="caution">
    <text evidence="3">The sequence shown here is derived from an EMBL/GenBank/DDBJ whole genome shotgun (WGS) entry which is preliminary data.</text>
</comment>
<dbReference type="AlphaFoldDB" id="A0A8S3TEF8"/>
<proteinExistence type="predicted"/>
<dbReference type="EMBL" id="CAJPWZ010002160">
    <property type="protein sequence ID" value="CAG2231876.1"/>
    <property type="molecule type" value="Genomic_DNA"/>
</dbReference>
<evidence type="ECO:0000313" key="3">
    <source>
        <dbReference type="EMBL" id="CAG2231876.1"/>
    </source>
</evidence>
<evidence type="ECO:0000313" key="4">
    <source>
        <dbReference type="Proteomes" id="UP000683360"/>
    </source>
</evidence>